<evidence type="ECO:0000313" key="4">
    <source>
        <dbReference type="Proteomes" id="UP000070659"/>
    </source>
</evidence>
<dbReference type="Pfam" id="PF04314">
    <property type="entry name" value="PCuAC"/>
    <property type="match status" value="1"/>
</dbReference>
<gene>
    <name evidence="3" type="ORF">TH66_22210</name>
</gene>
<dbReference type="SUPFAM" id="SSF110087">
    <property type="entry name" value="DR1885-like metal-binding protein"/>
    <property type="match status" value="1"/>
</dbReference>
<evidence type="ECO:0000256" key="2">
    <source>
        <dbReference type="SAM" id="SignalP"/>
    </source>
</evidence>
<feature type="compositionally biased region" description="Low complexity" evidence="1">
    <location>
        <begin position="222"/>
        <end position="248"/>
    </location>
</feature>
<dbReference type="RefSeq" id="WP_067071781.1">
    <property type="nucleotide sequence ID" value="NZ_JYIJ01000019.1"/>
</dbReference>
<comment type="caution">
    <text evidence="3">The sequence shown here is derived from an EMBL/GenBank/DDBJ whole genome shotgun (WGS) entry which is preliminary data.</text>
</comment>
<dbReference type="EMBL" id="JYIJ01000019">
    <property type="protein sequence ID" value="KWW98033.1"/>
    <property type="molecule type" value="Genomic_DNA"/>
</dbReference>
<keyword evidence="2" id="KW-0732">Signal</keyword>
<dbReference type="Proteomes" id="UP000070659">
    <property type="component" value="Unassembled WGS sequence"/>
</dbReference>
<dbReference type="PATRIC" id="fig|1469144.8.peg.1092"/>
<dbReference type="InterPro" id="IPR007410">
    <property type="entry name" value="LpqE-like"/>
</dbReference>
<protein>
    <recommendedName>
        <fullName evidence="5">Lipoprotein</fullName>
    </recommendedName>
</protein>
<proteinExistence type="predicted"/>
<reference evidence="3 4" key="1">
    <citation type="submission" date="2015-02" db="EMBL/GenBank/DDBJ databases">
        <title>Physiological reanalysis, assessment of diazotrophy, and genome sequences of multiple isolates of Streptomyces thermoautotrophicus.</title>
        <authorList>
            <person name="MacKellar D.C."/>
            <person name="Lieber L."/>
            <person name="Norman J."/>
            <person name="Bolger A."/>
            <person name="Tobin C."/>
            <person name="Murray J.W."/>
            <person name="Prell J."/>
        </authorList>
    </citation>
    <scope>NUCLEOTIDE SEQUENCE [LARGE SCALE GENOMIC DNA]</scope>
    <source>
        <strain evidence="3 4">UBT1</strain>
    </source>
</reference>
<dbReference type="Gene3D" id="2.60.40.1890">
    <property type="entry name" value="PCu(A)C copper chaperone"/>
    <property type="match status" value="1"/>
</dbReference>
<accession>A0A132MJT1</accession>
<evidence type="ECO:0000313" key="3">
    <source>
        <dbReference type="EMBL" id="KWW98033.1"/>
    </source>
</evidence>
<feature type="region of interest" description="Disordered" evidence="1">
    <location>
        <begin position="66"/>
        <end position="97"/>
    </location>
</feature>
<name>A0A132MJT1_9ACTN</name>
<feature type="chain" id="PRO_5039470882" description="Lipoprotein" evidence="2">
    <location>
        <begin position="27"/>
        <end position="248"/>
    </location>
</feature>
<organism evidence="3 4">
    <name type="scientific">Carbonactinospora thermoautotrophica</name>
    <dbReference type="NCBI Taxonomy" id="1469144"/>
    <lineage>
        <taxon>Bacteria</taxon>
        <taxon>Bacillati</taxon>
        <taxon>Actinomycetota</taxon>
        <taxon>Actinomycetes</taxon>
        <taxon>Kitasatosporales</taxon>
        <taxon>Carbonactinosporaceae</taxon>
        <taxon>Carbonactinospora</taxon>
    </lineage>
</organism>
<sequence>MAPSRSRRRGLAAVIAVALSLPLAGCATGFDAQTSFIKPDNPAAELGALKIINAAVVLAGGTAGGEPGTAHPAAPGIPGAEQGEAKPSSPQSQPVEPAVDTAALTMAISNNGKPDKLNRVQVDGGQATISGGAITIPSGGLVLIGQPQQPSVTLTGLRDVRPGSVLAITLSFENAGDLKMNVPVYEPIGPYATITPGGEASQPTPTPGQPTPGRSPASGVETPAQSGQGGATQPTATQPTATQPPAAR</sequence>
<evidence type="ECO:0008006" key="5">
    <source>
        <dbReference type="Google" id="ProtNLM"/>
    </source>
</evidence>
<feature type="region of interest" description="Disordered" evidence="1">
    <location>
        <begin position="193"/>
        <end position="248"/>
    </location>
</feature>
<dbReference type="AlphaFoldDB" id="A0A132MJT1"/>
<feature type="signal peptide" evidence="2">
    <location>
        <begin position="1"/>
        <end position="26"/>
    </location>
</feature>
<evidence type="ECO:0000256" key="1">
    <source>
        <dbReference type="SAM" id="MobiDB-lite"/>
    </source>
</evidence>
<dbReference type="InterPro" id="IPR036182">
    <property type="entry name" value="PCuAC_sf"/>
</dbReference>